<evidence type="ECO:0000256" key="4">
    <source>
        <dbReference type="ARBA" id="ARBA00022723"/>
    </source>
</evidence>
<evidence type="ECO:0000256" key="9">
    <source>
        <dbReference type="ARBA" id="ARBA00023315"/>
    </source>
</evidence>
<dbReference type="CTD" id="176046"/>
<evidence type="ECO:0000313" key="14">
    <source>
        <dbReference type="WormBase" id="F08F8.4"/>
    </source>
</evidence>
<protein>
    <submittedName>
        <fullName evidence="12">N-acetyltransferase ESCO2</fullName>
    </submittedName>
</protein>
<dbReference type="Reactome" id="R-CEL-2468052">
    <property type="pathway name" value="Establishment of Sister Chromatid Cohesion"/>
</dbReference>
<dbReference type="Bgee" id="WBGene00017269">
    <property type="expression patterns" value="Expressed in germ line (C elegans) and 4 other cell types or tissues"/>
</dbReference>
<evidence type="ECO:0000259" key="11">
    <source>
        <dbReference type="Pfam" id="PF13880"/>
    </source>
</evidence>
<dbReference type="InterPro" id="IPR028009">
    <property type="entry name" value="ESCO_Acetyltransf_dom"/>
</dbReference>
<keyword evidence="3" id="KW-0808">Transferase</keyword>
<dbReference type="UCSC" id="F08F8.4">
    <property type="organism name" value="c. elegans"/>
</dbReference>
<dbReference type="AGR" id="WB:WBGene00017269"/>
<dbReference type="KEGG" id="cel:CELE_F08F8.4"/>
<dbReference type="FunCoup" id="Q19206">
    <property type="interactions" value="421"/>
</dbReference>
<dbReference type="GeneID" id="176046"/>
<dbReference type="OrthoDB" id="428854at2759"/>
<name>Q19206_CAEEL</name>
<feature type="domain" description="N-acetyltransferase ESCO zinc-finger" evidence="10">
    <location>
        <begin position="86"/>
        <end position="124"/>
    </location>
</feature>
<keyword evidence="5" id="KW-0863">Zinc-finger</keyword>
<keyword evidence="4" id="KW-0479">Metal-binding</keyword>
<dbReference type="STRING" id="6239.F08F8.4.1"/>
<evidence type="ECO:0000256" key="8">
    <source>
        <dbReference type="ARBA" id="ARBA00023306"/>
    </source>
</evidence>
<dbReference type="Pfam" id="PF13880">
    <property type="entry name" value="Acetyltransf_13"/>
    <property type="match status" value="1"/>
</dbReference>
<keyword evidence="8" id="KW-0131">Cell cycle</keyword>
<dbReference type="PANTHER" id="PTHR45884:SF2">
    <property type="entry name" value="N-ACETYLTRANSFERASE ECO"/>
    <property type="match status" value="1"/>
</dbReference>
<gene>
    <name evidence="12 14" type="primary">eco-1</name>
    <name evidence="12" type="ORF">CELE_F08F8.4</name>
    <name evidence="14" type="ORF">F08F8.4</name>
</gene>
<keyword evidence="13" id="KW-1185">Reference proteome</keyword>
<evidence type="ECO:0000313" key="12">
    <source>
        <dbReference type="EMBL" id="CCD69061.1"/>
    </source>
</evidence>
<keyword evidence="9" id="KW-0012">Acyltransferase</keyword>
<dbReference type="HOGENOM" id="CLU_078601_0_0_1"/>
<evidence type="ECO:0000256" key="1">
    <source>
        <dbReference type="ARBA" id="ARBA00004123"/>
    </source>
</evidence>
<evidence type="ECO:0000259" key="10">
    <source>
        <dbReference type="Pfam" id="PF13878"/>
    </source>
</evidence>
<dbReference type="RefSeq" id="NP_498625.1">
    <property type="nucleotide sequence ID" value="NM_066224.5"/>
</dbReference>
<accession>Q19206</accession>
<dbReference type="PANTHER" id="PTHR45884">
    <property type="entry name" value="N-ACETYLTRANSFERASE ECO"/>
    <property type="match status" value="1"/>
</dbReference>
<dbReference type="PaxDb" id="6239-F08F8.4"/>
<evidence type="ECO:0000313" key="13">
    <source>
        <dbReference type="Proteomes" id="UP000001940"/>
    </source>
</evidence>
<dbReference type="SMR" id="Q19206"/>
<evidence type="ECO:0000256" key="7">
    <source>
        <dbReference type="ARBA" id="ARBA00023242"/>
    </source>
</evidence>
<keyword evidence="6" id="KW-0862">Zinc</keyword>
<dbReference type="AlphaFoldDB" id="Q19206"/>
<organism evidence="12 13">
    <name type="scientific">Caenorhabditis elegans</name>
    <dbReference type="NCBI Taxonomy" id="6239"/>
    <lineage>
        <taxon>Eukaryota</taxon>
        <taxon>Metazoa</taxon>
        <taxon>Ecdysozoa</taxon>
        <taxon>Nematoda</taxon>
        <taxon>Chromadorea</taxon>
        <taxon>Rhabditida</taxon>
        <taxon>Rhabditina</taxon>
        <taxon>Rhabditomorpha</taxon>
        <taxon>Rhabditoidea</taxon>
        <taxon>Rhabditidae</taxon>
        <taxon>Peloderinae</taxon>
        <taxon>Caenorhabditis</taxon>
    </lineage>
</organism>
<comment type="subcellular location">
    <subcellularLocation>
        <location evidence="1">Nucleus</location>
    </subcellularLocation>
</comment>
<dbReference type="GO" id="GO:0007064">
    <property type="term" value="P:mitotic sister chromatid cohesion"/>
    <property type="evidence" value="ECO:0000318"/>
    <property type="project" value="GO_Central"/>
</dbReference>
<dbReference type="OMA" id="DHARSHF"/>
<evidence type="ECO:0000256" key="5">
    <source>
        <dbReference type="ARBA" id="ARBA00022771"/>
    </source>
</evidence>
<evidence type="ECO:0000256" key="3">
    <source>
        <dbReference type="ARBA" id="ARBA00022679"/>
    </source>
</evidence>
<feature type="domain" description="N-acetyltransferase ESCO acetyl-transferase" evidence="11">
    <location>
        <begin position="239"/>
        <end position="300"/>
    </location>
</feature>
<dbReference type="PhylomeDB" id="Q19206"/>
<comment type="similarity">
    <text evidence="2">Belongs to the acetyltransferase family. ECO subfamily.</text>
</comment>
<sequence length="314" mass="36713">MKDPGLPKNSLKKSKLDDYFKKVERNTEENLQEQSTSADVQKSLRCPKRKVLDDDATDDNIIAKKEKRAVRKRSSGHSMKKLAKSQMVLDCGQSVIGSTKCKDCRMMYSVDSAEDVAEHEKFHNAWRFRFEISRTFVPNFLNFHNRDHGNFKVYYLATFADGPFKKLFNEHMKKINEELGYCDEKNDLWSPEKRIFLVLSVREERMLIGGILVIEKISRAWTNVGKMEVTDNNDINDWIVGVDRIWVDSHCRMKGVANSLLDAATTQDRQMEFRSRRLRIAFCDPTDDGIKLARRFIETRYQKEDQYNGEILIY</sequence>
<dbReference type="eggNOG" id="KOG3014">
    <property type="taxonomic scope" value="Eukaryota"/>
</dbReference>
<evidence type="ECO:0000256" key="2">
    <source>
        <dbReference type="ARBA" id="ARBA00005816"/>
    </source>
</evidence>
<dbReference type="InParanoid" id="Q19206"/>
<dbReference type="InterPro" id="IPR028005">
    <property type="entry name" value="AcTrfase_ESCO_Znf_dom"/>
</dbReference>
<dbReference type="Proteomes" id="UP000001940">
    <property type="component" value="Chromosome III"/>
</dbReference>
<dbReference type="EMBL" id="BX284603">
    <property type="protein sequence ID" value="CCD69061.1"/>
    <property type="molecule type" value="Genomic_DNA"/>
</dbReference>
<proteinExistence type="inferred from homology"/>
<evidence type="ECO:0000256" key="6">
    <source>
        <dbReference type="ARBA" id="ARBA00022833"/>
    </source>
</evidence>
<dbReference type="GO" id="GO:0061733">
    <property type="term" value="F:protein-lysine-acetyltransferase activity"/>
    <property type="evidence" value="ECO:0000318"/>
    <property type="project" value="GO_Central"/>
</dbReference>
<dbReference type="GO" id="GO:0005634">
    <property type="term" value="C:nucleus"/>
    <property type="evidence" value="ECO:0000318"/>
    <property type="project" value="GO_Central"/>
</dbReference>
<dbReference type="WormBase" id="F08F8.4">
    <property type="protein sequence ID" value="CE27932"/>
    <property type="gene ID" value="WBGene00017269"/>
    <property type="gene designation" value="eco-1"/>
</dbReference>
<dbReference type="GO" id="GO:0000785">
    <property type="term" value="C:chromatin"/>
    <property type="evidence" value="ECO:0000318"/>
    <property type="project" value="GO_Central"/>
</dbReference>
<dbReference type="GO" id="GO:0008270">
    <property type="term" value="F:zinc ion binding"/>
    <property type="evidence" value="ECO:0007669"/>
    <property type="project" value="UniProtKB-KW"/>
</dbReference>
<keyword evidence="7" id="KW-0539">Nucleus</keyword>
<reference evidence="12 13" key="1">
    <citation type="journal article" date="1998" name="Science">
        <title>Genome sequence of the nematode C. elegans: a platform for investigating biology.</title>
        <authorList>
            <consortium name="The C. elegans sequencing consortium"/>
            <person name="Sulson J.E."/>
            <person name="Waterston R."/>
        </authorList>
    </citation>
    <scope>NUCLEOTIDE SEQUENCE [LARGE SCALE GENOMIC DNA]</scope>
    <source>
        <strain evidence="12 13">Bristol N2</strain>
    </source>
</reference>
<dbReference type="Pfam" id="PF13878">
    <property type="entry name" value="zf-C2H2_3"/>
    <property type="match status" value="1"/>
</dbReference>